<dbReference type="InterPro" id="IPR023862">
    <property type="entry name" value="CHP03960_rSAM"/>
</dbReference>
<proteinExistence type="predicted"/>
<name>A0A840UJS5_9FIRM</name>
<dbReference type="Gene3D" id="3.80.30.20">
    <property type="entry name" value="tm_1862 like domain"/>
    <property type="match status" value="1"/>
</dbReference>
<dbReference type="PROSITE" id="PS51918">
    <property type="entry name" value="RADICAL_SAM"/>
    <property type="match status" value="1"/>
</dbReference>
<dbReference type="InterPro" id="IPR058240">
    <property type="entry name" value="rSAM_sf"/>
</dbReference>
<feature type="domain" description="Radical SAM core" evidence="1">
    <location>
        <begin position="244"/>
        <end position="478"/>
    </location>
</feature>
<dbReference type="InterPro" id="IPR006638">
    <property type="entry name" value="Elp3/MiaA/NifB-like_rSAM"/>
</dbReference>
<dbReference type="PANTHER" id="PTHR42731">
    <property type="entry name" value="SLL1084 PROTEIN"/>
    <property type="match status" value="1"/>
</dbReference>
<dbReference type="AlphaFoldDB" id="A0A840UJS5"/>
<dbReference type="SMART" id="SM00729">
    <property type="entry name" value="Elp3"/>
    <property type="match status" value="1"/>
</dbReference>
<organism evidence="2 3">
    <name type="scientific">Pectinatus brassicae</name>
    <dbReference type="NCBI Taxonomy" id="862415"/>
    <lineage>
        <taxon>Bacteria</taxon>
        <taxon>Bacillati</taxon>
        <taxon>Bacillota</taxon>
        <taxon>Negativicutes</taxon>
        <taxon>Selenomonadales</taxon>
        <taxon>Selenomonadaceae</taxon>
        <taxon>Pectinatus</taxon>
    </lineage>
</organism>
<dbReference type="InterPro" id="IPR007197">
    <property type="entry name" value="rSAM"/>
</dbReference>
<dbReference type="PANTHER" id="PTHR42731:SF5">
    <property type="entry name" value="RADICAL SAM DOMAIN PROTEIN"/>
    <property type="match status" value="1"/>
</dbReference>
<dbReference type="Pfam" id="PF19864">
    <property type="entry name" value="Radical_SAM_N2"/>
    <property type="match status" value="1"/>
</dbReference>
<dbReference type="Pfam" id="PF04055">
    <property type="entry name" value="Radical_SAM"/>
    <property type="match status" value="1"/>
</dbReference>
<comment type="caution">
    <text evidence="2">The sequence shown here is derived from an EMBL/GenBank/DDBJ whole genome shotgun (WGS) entry which is preliminary data.</text>
</comment>
<accession>A0A840UJS5</accession>
<keyword evidence="3" id="KW-1185">Reference proteome</keyword>
<reference evidence="2 3" key="1">
    <citation type="submission" date="2020-08" db="EMBL/GenBank/DDBJ databases">
        <title>Genomic Encyclopedia of Type Strains, Phase IV (KMG-IV): sequencing the most valuable type-strain genomes for metagenomic binning, comparative biology and taxonomic classification.</title>
        <authorList>
            <person name="Goeker M."/>
        </authorList>
    </citation>
    <scope>NUCLEOTIDE SEQUENCE [LARGE SCALE GENOMIC DNA]</scope>
    <source>
        <strain evidence="2 3">DSM 24661</strain>
    </source>
</reference>
<dbReference type="EMBL" id="JACHFH010000039">
    <property type="protein sequence ID" value="MBB5337249.1"/>
    <property type="molecule type" value="Genomic_DNA"/>
</dbReference>
<dbReference type="NCBIfam" id="TIGR03960">
    <property type="entry name" value="rSAM_fuse_unch"/>
    <property type="match status" value="1"/>
</dbReference>
<dbReference type="Gene3D" id="3.40.50.280">
    <property type="entry name" value="Cobalamin-binding domain"/>
    <property type="match status" value="1"/>
</dbReference>
<dbReference type="InterPro" id="IPR045784">
    <property type="entry name" value="Radical_SAM_N2"/>
</dbReference>
<evidence type="ECO:0000259" key="1">
    <source>
        <dbReference type="PROSITE" id="PS51918"/>
    </source>
</evidence>
<evidence type="ECO:0000313" key="2">
    <source>
        <dbReference type="EMBL" id="MBB5337249.1"/>
    </source>
</evidence>
<dbReference type="RefSeq" id="WP_183862929.1">
    <property type="nucleotide sequence ID" value="NZ_JACHFH010000039.1"/>
</dbReference>
<dbReference type="GO" id="GO:0003824">
    <property type="term" value="F:catalytic activity"/>
    <property type="evidence" value="ECO:0007669"/>
    <property type="project" value="InterPro"/>
</dbReference>
<protein>
    <submittedName>
        <fullName evidence="2">Radical SAM family uncharacterized protein</fullName>
    </submittedName>
</protein>
<dbReference type="SFLD" id="SFLDS00029">
    <property type="entry name" value="Radical_SAM"/>
    <property type="match status" value="1"/>
</dbReference>
<evidence type="ECO:0000313" key="3">
    <source>
        <dbReference type="Proteomes" id="UP000559117"/>
    </source>
</evidence>
<dbReference type="InterPro" id="IPR023404">
    <property type="entry name" value="rSAM_horseshoe"/>
</dbReference>
<dbReference type="CDD" id="cd01335">
    <property type="entry name" value="Radical_SAM"/>
    <property type="match status" value="1"/>
</dbReference>
<dbReference type="GO" id="GO:0051536">
    <property type="term" value="F:iron-sulfur cluster binding"/>
    <property type="evidence" value="ECO:0007669"/>
    <property type="project" value="InterPro"/>
</dbReference>
<gene>
    <name evidence="2" type="ORF">HNR32_002408</name>
</gene>
<dbReference type="SUPFAM" id="SSF102114">
    <property type="entry name" value="Radical SAM enzymes"/>
    <property type="match status" value="1"/>
</dbReference>
<sequence>MSWKIKQQLQNILEQEDGYSVFPAGFRTRFALCYPNQYNVGMSNLGFHIIYEQINSRMDSAAERFFMPEPDLKKQYENSNTPLLSLESQKPLYEFPLIGFAVSFELDYFNILSMLSLGKVELLASKRDENDPIVVAGGPCATFNPEPLSLFVDVFIIGEGEEIINNFLDTYMLARGKNLSRRDVLLKLAELPGIYVPCFYTHTYDDSGKLAAIMPNAEVPTKIRRQWIKDLDKYPAHTIIKSNQTEFSFYLIETARGCGRHCRFCMAGYCFRKPRNRSLEKIKQMVDAVPDRQKIGLMGPAVSDHPQIDELCQYIHDSNHPMSVASFRADSVTQTLVNNLADSGQKTLTLAPEAGSVKLRNIINKGISDENLYTSIDMGIQAGVKNFRLYIMVGLPEEDDSDIEAIISMAHNLRKYMNDHKAHGKLTLSINPFVPKPFTPFQWLPMADMKKISAVLKYIKNTLKKEKNMEILIESPKESYLQGILARGDRKISQMIYEAHLEGGGKKLQRVMKKHDLNEDFYLYRQRDIDELMPWDTLDMGVKKEYFIQELEMAKQQKNTITCFDNCKRCGVC</sequence>
<dbReference type="SFLD" id="SFLDG01082">
    <property type="entry name" value="B12-binding_domain_containing"/>
    <property type="match status" value="1"/>
</dbReference>
<dbReference type="Proteomes" id="UP000559117">
    <property type="component" value="Unassembled WGS sequence"/>
</dbReference>